<feature type="domain" description="Carboxymuconolactone decarboxylase-like" evidence="1">
    <location>
        <begin position="21"/>
        <end position="102"/>
    </location>
</feature>
<dbReference type="GO" id="GO:0051920">
    <property type="term" value="F:peroxiredoxin activity"/>
    <property type="evidence" value="ECO:0007669"/>
    <property type="project" value="InterPro"/>
</dbReference>
<dbReference type="InterPro" id="IPR029032">
    <property type="entry name" value="AhpD-like"/>
</dbReference>
<evidence type="ECO:0000259" key="1">
    <source>
        <dbReference type="Pfam" id="PF02627"/>
    </source>
</evidence>
<dbReference type="Pfam" id="PF02627">
    <property type="entry name" value="CMD"/>
    <property type="match status" value="1"/>
</dbReference>
<name>A0AAV3X032_9CYAN</name>
<comment type="caution">
    <text evidence="2">The sequence shown here is derived from an EMBL/GenBank/DDBJ whole genome shotgun (WGS) entry which is preliminary data.</text>
</comment>
<keyword evidence="3" id="KW-1185">Reference proteome</keyword>
<dbReference type="PANTHER" id="PTHR33930:SF2">
    <property type="entry name" value="BLR3452 PROTEIN"/>
    <property type="match status" value="1"/>
</dbReference>
<dbReference type="Proteomes" id="UP001050975">
    <property type="component" value="Unassembled WGS sequence"/>
</dbReference>
<dbReference type="Gene3D" id="1.20.1290.10">
    <property type="entry name" value="AhpD-like"/>
    <property type="match status" value="1"/>
</dbReference>
<dbReference type="InterPro" id="IPR003779">
    <property type="entry name" value="CMD-like"/>
</dbReference>
<accession>A0AAV3X032</accession>
<dbReference type="PANTHER" id="PTHR33930">
    <property type="entry name" value="ALKYL HYDROPEROXIDE REDUCTASE AHPD"/>
    <property type="match status" value="1"/>
</dbReference>
<gene>
    <name evidence="2" type="ORF">MiSe_02400</name>
</gene>
<evidence type="ECO:0000313" key="2">
    <source>
        <dbReference type="EMBL" id="GET35498.1"/>
    </source>
</evidence>
<sequence length="109" mass="11809">MNAEAVPIPPEIYQQFVERYPKLEKAWEQLSEAGREGPLDAKTVRLIKLGIAIGAMREGAVRANVRKAFALGISQAEIEQVIALAAATLGMSATVAVFSWVQNELSKNA</sequence>
<dbReference type="RefSeq" id="WP_226573076.1">
    <property type="nucleotide sequence ID" value="NZ_BLAY01000002.1"/>
</dbReference>
<reference evidence="2" key="1">
    <citation type="submission" date="2019-10" db="EMBL/GenBank/DDBJ databases">
        <title>Draft genome sequece of Microseira wollei NIES-4236.</title>
        <authorList>
            <person name="Yamaguchi H."/>
            <person name="Suzuki S."/>
            <person name="Kawachi M."/>
        </authorList>
    </citation>
    <scope>NUCLEOTIDE SEQUENCE</scope>
    <source>
        <strain evidence="2">NIES-4236</strain>
    </source>
</reference>
<dbReference type="SUPFAM" id="SSF69118">
    <property type="entry name" value="AhpD-like"/>
    <property type="match status" value="1"/>
</dbReference>
<evidence type="ECO:0000313" key="3">
    <source>
        <dbReference type="Proteomes" id="UP001050975"/>
    </source>
</evidence>
<proteinExistence type="predicted"/>
<dbReference type="EMBL" id="BLAY01000002">
    <property type="protein sequence ID" value="GET35498.1"/>
    <property type="molecule type" value="Genomic_DNA"/>
</dbReference>
<dbReference type="AlphaFoldDB" id="A0AAV3X032"/>
<protein>
    <recommendedName>
        <fullName evidence="1">Carboxymuconolactone decarboxylase-like domain-containing protein</fullName>
    </recommendedName>
</protein>
<organism evidence="2 3">
    <name type="scientific">Microseira wollei NIES-4236</name>
    <dbReference type="NCBI Taxonomy" id="2530354"/>
    <lineage>
        <taxon>Bacteria</taxon>
        <taxon>Bacillati</taxon>
        <taxon>Cyanobacteriota</taxon>
        <taxon>Cyanophyceae</taxon>
        <taxon>Oscillatoriophycideae</taxon>
        <taxon>Aerosakkonematales</taxon>
        <taxon>Aerosakkonemataceae</taxon>
        <taxon>Microseira</taxon>
    </lineage>
</organism>